<feature type="binding site" evidence="4">
    <location>
        <position position="87"/>
    </location>
    <ligand>
        <name>S-adenosyl-L-methionine</name>
        <dbReference type="ChEBI" id="CHEBI:59789"/>
    </ligand>
</feature>
<comment type="pathway">
    <text evidence="4">Quinol/quinone metabolism; menaquinone biosynthesis; menaquinol from 1,4-dihydroxy-2-naphthoate: step 2/2.</text>
</comment>
<dbReference type="RefSeq" id="WP_286678764.1">
    <property type="nucleotide sequence ID" value="NZ_MNXI01000103.1"/>
</dbReference>
<dbReference type="GO" id="GO:0032259">
    <property type="term" value="P:methylation"/>
    <property type="evidence" value="ECO:0007669"/>
    <property type="project" value="UniProtKB-KW"/>
</dbReference>
<dbReference type="NCBIfam" id="TIGR01934">
    <property type="entry name" value="MenG_MenH_UbiE"/>
    <property type="match status" value="1"/>
</dbReference>
<keyword evidence="4" id="KW-0474">Menaquinone biosynthesis</keyword>
<evidence type="ECO:0000256" key="3">
    <source>
        <dbReference type="ARBA" id="ARBA00022691"/>
    </source>
</evidence>
<dbReference type="PROSITE" id="PS51608">
    <property type="entry name" value="SAM_MT_UBIE"/>
    <property type="match status" value="1"/>
</dbReference>
<dbReference type="AlphaFoldDB" id="A0A2M7TBF8"/>
<dbReference type="InterPro" id="IPR029063">
    <property type="entry name" value="SAM-dependent_MTases_sf"/>
</dbReference>
<gene>
    <name evidence="4" type="primary">menG</name>
    <name evidence="5" type="ORF">COY37_00415</name>
</gene>
<keyword evidence="2 4" id="KW-0808">Transferase</keyword>
<dbReference type="CDD" id="cd02440">
    <property type="entry name" value="AdoMet_MTases"/>
    <property type="match status" value="1"/>
</dbReference>
<dbReference type="PANTHER" id="PTHR43591">
    <property type="entry name" value="METHYLTRANSFERASE"/>
    <property type="match status" value="1"/>
</dbReference>
<comment type="similarity">
    <text evidence="4">Belongs to the class I-like SAM-binding methyltransferase superfamily. MenG/UbiE family.</text>
</comment>
<dbReference type="GO" id="GO:0009234">
    <property type="term" value="P:menaquinone biosynthetic process"/>
    <property type="evidence" value="ECO:0007669"/>
    <property type="project" value="UniProtKB-UniRule"/>
</dbReference>
<dbReference type="EMBL" id="PFNG01000013">
    <property type="protein sequence ID" value="PIZ42449.1"/>
    <property type="molecule type" value="Genomic_DNA"/>
</dbReference>
<protein>
    <recommendedName>
        <fullName evidence="4">Demethylmenaquinone methyltransferase</fullName>
        <ecNumber evidence="4">2.1.1.163</ecNumber>
    </recommendedName>
</protein>
<organism evidence="5 6">
    <name type="scientific">Candidatus Aquicultor secundus</name>
    <dbReference type="NCBI Taxonomy" id="1973895"/>
    <lineage>
        <taxon>Bacteria</taxon>
        <taxon>Bacillati</taxon>
        <taxon>Actinomycetota</taxon>
        <taxon>Candidatus Aquicultoria</taxon>
        <taxon>Candidatus Aquicultorales</taxon>
        <taxon>Candidatus Aquicultoraceae</taxon>
        <taxon>Candidatus Aquicultor</taxon>
    </lineage>
</organism>
<sequence length="245" mass="27391">MSKTTESYAKKAIKPPERVQSMFDVVAKRYDLLNRLMTMGRDQRWRRIAAKSTAADTNSLVLDACTGTGDLALAVNAITGSKVVGVDFSRDMLDLAGEKIKKTDACNDITFEWASVDDLPFEDGIFNAITIGFGLRNTPDYRAVLREFYRVTKPGGRLVILESSHPEVKLVNAPYTWFITSVVPFLGKIFSSDYQAYKYLAESMQVFPPQKELASMMREAGWTDVTYRNFFLGAVALHVGVKNSD</sequence>
<dbReference type="InterPro" id="IPR004033">
    <property type="entry name" value="UbiE/COQ5_MeTrFase"/>
</dbReference>
<dbReference type="PANTHER" id="PTHR43591:SF24">
    <property type="entry name" value="2-METHOXY-6-POLYPRENYL-1,4-BENZOQUINOL METHYLASE, MITOCHONDRIAL"/>
    <property type="match status" value="1"/>
</dbReference>
<evidence type="ECO:0000256" key="2">
    <source>
        <dbReference type="ARBA" id="ARBA00022679"/>
    </source>
</evidence>
<dbReference type="SUPFAM" id="SSF53335">
    <property type="entry name" value="S-adenosyl-L-methionine-dependent methyltransferases"/>
    <property type="match status" value="1"/>
</dbReference>
<evidence type="ECO:0000256" key="1">
    <source>
        <dbReference type="ARBA" id="ARBA00022603"/>
    </source>
</evidence>
<comment type="catalytic activity">
    <reaction evidence="4">
        <text>a 2-demethylmenaquinol + S-adenosyl-L-methionine = a menaquinol + S-adenosyl-L-homocysteine + H(+)</text>
        <dbReference type="Rhea" id="RHEA:42640"/>
        <dbReference type="Rhea" id="RHEA-COMP:9539"/>
        <dbReference type="Rhea" id="RHEA-COMP:9563"/>
        <dbReference type="ChEBI" id="CHEBI:15378"/>
        <dbReference type="ChEBI" id="CHEBI:18151"/>
        <dbReference type="ChEBI" id="CHEBI:55437"/>
        <dbReference type="ChEBI" id="CHEBI:57856"/>
        <dbReference type="ChEBI" id="CHEBI:59789"/>
        <dbReference type="EC" id="2.1.1.163"/>
    </reaction>
</comment>
<evidence type="ECO:0000256" key="4">
    <source>
        <dbReference type="HAMAP-Rule" id="MF_01813"/>
    </source>
</evidence>
<dbReference type="EC" id="2.1.1.163" evidence="4"/>
<proteinExistence type="inferred from homology"/>
<evidence type="ECO:0000313" key="5">
    <source>
        <dbReference type="EMBL" id="PIZ42449.1"/>
    </source>
</evidence>
<dbReference type="HAMAP" id="MF_01813">
    <property type="entry name" value="MenG_UbiE_methyltr"/>
    <property type="match status" value="1"/>
</dbReference>
<comment type="caution">
    <text evidence="4">Lacks conserved residue(s) required for the propagation of feature annotation.</text>
</comment>
<evidence type="ECO:0000313" key="6">
    <source>
        <dbReference type="Proteomes" id="UP000230956"/>
    </source>
</evidence>
<reference evidence="6" key="1">
    <citation type="submission" date="2017-09" db="EMBL/GenBank/DDBJ databases">
        <title>Depth-based differentiation of microbial function through sediment-hosted aquifers and enrichment of novel symbionts in the deep terrestrial subsurface.</title>
        <authorList>
            <person name="Probst A.J."/>
            <person name="Ladd B."/>
            <person name="Jarett J.K."/>
            <person name="Geller-Mcgrath D.E."/>
            <person name="Sieber C.M.K."/>
            <person name="Emerson J.B."/>
            <person name="Anantharaman K."/>
            <person name="Thomas B.C."/>
            <person name="Malmstrom R."/>
            <person name="Stieglmeier M."/>
            <person name="Klingl A."/>
            <person name="Woyke T."/>
            <person name="Ryan C.M."/>
            <person name="Banfield J.F."/>
        </authorList>
    </citation>
    <scope>NUCLEOTIDE SEQUENCE [LARGE SCALE GENOMIC DNA]</scope>
</reference>
<dbReference type="Pfam" id="PF01209">
    <property type="entry name" value="Ubie_methyltran"/>
    <property type="match status" value="1"/>
</dbReference>
<feature type="binding site" evidence="4">
    <location>
        <position position="68"/>
    </location>
    <ligand>
        <name>S-adenosyl-L-methionine</name>
        <dbReference type="ChEBI" id="CHEBI:59789"/>
    </ligand>
</feature>
<comment type="function">
    <text evidence="4">Methyltransferase required for the conversion of demethylmenaquinol (DMKH2) to menaquinol (MKH2).</text>
</comment>
<keyword evidence="1 4" id="KW-0489">Methyltransferase</keyword>
<dbReference type="Gene3D" id="3.40.50.150">
    <property type="entry name" value="Vaccinia Virus protein VP39"/>
    <property type="match status" value="1"/>
</dbReference>
<dbReference type="NCBIfam" id="NF001244">
    <property type="entry name" value="PRK00216.1-5"/>
    <property type="match status" value="1"/>
</dbReference>
<comment type="caution">
    <text evidence="5">The sequence shown here is derived from an EMBL/GenBank/DDBJ whole genome shotgun (WGS) entry which is preliminary data.</text>
</comment>
<dbReference type="UniPathway" id="UPA00079">
    <property type="reaction ID" value="UER00169"/>
</dbReference>
<accession>A0A2M7TBF8</accession>
<name>A0A2M7TBF8_9ACTN</name>
<dbReference type="GO" id="GO:0043770">
    <property type="term" value="F:demethylmenaquinone methyltransferase activity"/>
    <property type="evidence" value="ECO:0007669"/>
    <property type="project" value="UniProtKB-UniRule"/>
</dbReference>
<keyword evidence="3 4" id="KW-0949">S-adenosyl-L-methionine</keyword>
<dbReference type="Proteomes" id="UP000230956">
    <property type="component" value="Unassembled WGS sequence"/>
</dbReference>
<dbReference type="InterPro" id="IPR023576">
    <property type="entry name" value="UbiE/COQ5_MeTrFase_CS"/>
</dbReference>
<dbReference type="PROSITE" id="PS01184">
    <property type="entry name" value="UBIE_2"/>
    <property type="match status" value="1"/>
</dbReference>